<organism evidence="3 4">
    <name type="scientific">Mycolicibacterium fluoranthenivorans</name>
    <dbReference type="NCBI Taxonomy" id="258505"/>
    <lineage>
        <taxon>Bacteria</taxon>
        <taxon>Bacillati</taxon>
        <taxon>Actinomycetota</taxon>
        <taxon>Actinomycetes</taxon>
        <taxon>Mycobacteriales</taxon>
        <taxon>Mycobacteriaceae</taxon>
        <taxon>Mycolicibacterium</taxon>
    </lineage>
</organism>
<dbReference type="Gene3D" id="3.10.450.50">
    <property type="match status" value="1"/>
</dbReference>
<accession>A0A7G8P8R5</accession>
<evidence type="ECO:0000256" key="1">
    <source>
        <dbReference type="SAM" id="MobiDB-lite"/>
    </source>
</evidence>
<sequence length="198" mass="21913">MTTPYAPCSSVAGWCSPPARPPSWSGGVAPDDSCGPPTVPPRCRPRRANCPVSAEDTVRQMWKALSERDWDTVKSHLADDCIYADMPVGPAAAARGPEDIVKRLKIGLEPLASYVNHDGLLVADGATVMYEHSETWEWRTGETAILRFVTVHHVQNDRITLWKDYWDMSALVNFAPSTWLDELAKADMSWVFDATGLI</sequence>
<evidence type="ECO:0000259" key="2">
    <source>
        <dbReference type="Pfam" id="PF07858"/>
    </source>
</evidence>
<dbReference type="InterPro" id="IPR013100">
    <property type="entry name" value="LEH"/>
</dbReference>
<protein>
    <submittedName>
        <fullName evidence="3">Nuclear transport factor 2 family protein</fullName>
    </submittedName>
</protein>
<dbReference type="AlphaFoldDB" id="A0A7G8P8R5"/>
<feature type="domain" description="Limonene-1,2-epoxide hydrolase" evidence="2">
    <location>
        <begin position="54"/>
        <end position="172"/>
    </location>
</feature>
<reference evidence="3 4" key="1">
    <citation type="submission" date="2020-07" db="EMBL/GenBank/DDBJ databases">
        <title>Draft genome sequence of four isobutane-metabolizing strains capable of cometabolically degrading diverse ether contaminants.</title>
        <authorList>
            <person name="Chen W."/>
            <person name="Faulkner N."/>
            <person name="Smith C."/>
            <person name="Hyman M."/>
        </authorList>
    </citation>
    <scope>NUCLEOTIDE SEQUENCE [LARGE SCALE GENOMIC DNA]</scope>
    <source>
        <strain evidence="3 4">2A</strain>
    </source>
</reference>
<name>A0A7G8P8R5_9MYCO</name>
<dbReference type="KEGG" id="mflu:HZU40_21055"/>
<evidence type="ECO:0000313" key="3">
    <source>
        <dbReference type="EMBL" id="QNJ90731.1"/>
    </source>
</evidence>
<evidence type="ECO:0000313" key="4">
    <source>
        <dbReference type="Proteomes" id="UP000515498"/>
    </source>
</evidence>
<dbReference type="InterPro" id="IPR032710">
    <property type="entry name" value="NTF2-like_dom_sf"/>
</dbReference>
<dbReference type="EMBL" id="CP059894">
    <property type="protein sequence ID" value="QNJ90731.1"/>
    <property type="molecule type" value="Genomic_DNA"/>
</dbReference>
<gene>
    <name evidence="3" type="ORF">HZU40_21055</name>
</gene>
<dbReference type="SUPFAM" id="SSF54427">
    <property type="entry name" value="NTF2-like"/>
    <property type="match status" value="1"/>
</dbReference>
<dbReference type="Proteomes" id="UP000515498">
    <property type="component" value="Chromosome"/>
</dbReference>
<feature type="region of interest" description="Disordered" evidence="1">
    <location>
        <begin position="20"/>
        <end position="41"/>
    </location>
</feature>
<proteinExistence type="predicted"/>
<dbReference type="Pfam" id="PF07858">
    <property type="entry name" value="LEH"/>
    <property type="match status" value="1"/>
</dbReference>